<dbReference type="SUPFAM" id="SSF46689">
    <property type="entry name" value="Homeodomain-like"/>
    <property type="match status" value="1"/>
</dbReference>
<dbReference type="Pfam" id="PF00440">
    <property type="entry name" value="TetR_N"/>
    <property type="match status" value="1"/>
</dbReference>
<sequence length="262" mass="28968">MVRAADRARNPARASVWLEDKAARVSSRKAGPDQPDGLDRDRIIATAVRLLDAEGLSKLSMRRIATELNVTAMSLYWYVDTKDDILELTVDAVFGELPLTDPDDGQDWRVHLRRLAVDYRTVLVRHPWVSTIVNEYLNIGPHSIAFAEAVQKIIRTTGLPPRARSGATAAVFQFAYGFGTMEGHFNQRCAASGMTPDEYYSDAMDAFTDDPKLVGQIDEVKDVIAAHAGKTVAEVWEGDFTFALDLMIAGIEAMVSRYGTES</sequence>
<dbReference type="Gene3D" id="1.10.357.10">
    <property type="entry name" value="Tetracycline Repressor, domain 2"/>
    <property type="match status" value="1"/>
</dbReference>
<evidence type="ECO:0000256" key="2">
    <source>
        <dbReference type="ARBA" id="ARBA00023125"/>
    </source>
</evidence>
<feature type="domain" description="HTH tetR-type" evidence="5">
    <location>
        <begin position="37"/>
        <end position="97"/>
    </location>
</feature>
<dbReference type="Proteomes" id="UP000598297">
    <property type="component" value="Unassembled WGS sequence"/>
</dbReference>
<dbReference type="Pfam" id="PF02909">
    <property type="entry name" value="TetR_C_1"/>
    <property type="match status" value="1"/>
</dbReference>
<evidence type="ECO:0000259" key="5">
    <source>
        <dbReference type="PROSITE" id="PS50977"/>
    </source>
</evidence>
<dbReference type="AlphaFoldDB" id="A0A964UXU2"/>
<dbReference type="PROSITE" id="PS50977">
    <property type="entry name" value="HTH_TETR_2"/>
    <property type="match status" value="1"/>
</dbReference>
<evidence type="ECO:0000256" key="3">
    <source>
        <dbReference type="ARBA" id="ARBA00023163"/>
    </source>
</evidence>
<dbReference type="PANTHER" id="PTHR30055">
    <property type="entry name" value="HTH-TYPE TRANSCRIPTIONAL REGULATOR RUTR"/>
    <property type="match status" value="1"/>
</dbReference>
<keyword evidence="7" id="KW-1185">Reference proteome</keyword>
<organism evidence="6 7">
    <name type="scientific">Streptomyces boluensis</name>
    <dbReference type="NCBI Taxonomy" id="1775135"/>
    <lineage>
        <taxon>Bacteria</taxon>
        <taxon>Bacillati</taxon>
        <taxon>Actinomycetota</taxon>
        <taxon>Actinomycetes</taxon>
        <taxon>Kitasatosporales</taxon>
        <taxon>Streptomycetaceae</taxon>
        <taxon>Streptomyces</taxon>
    </lineage>
</organism>
<evidence type="ECO:0000256" key="4">
    <source>
        <dbReference type="PROSITE-ProRule" id="PRU00335"/>
    </source>
</evidence>
<proteinExistence type="predicted"/>
<dbReference type="SUPFAM" id="SSF48498">
    <property type="entry name" value="Tetracyclin repressor-like, C-terminal domain"/>
    <property type="match status" value="1"/>
</dbReference>
<evidence type="ECO:0000313" key="6">
    <source>
        <dbReference type="EMBL" id="NBE56536.1"/>
    </source>
</evidence>
<dbReference type="OrthoDB" id="3214072at2"/>
<dbReference type="InterPro" id="IPR009057">
    <property type="entry name" value="Homeodomain-like_sf"/>
</dbReference>
<dbReference type="GO" id="GO:0000976">
    <property type="term" value="F:transcription cis-regulatory region binding"/>
    <property type="evidence" value="ECO:0007669"/>
    <property type="project" value="TreeGrafter"/>
</dbReference>
<dbReference type="InterPro" id="IPR004111">
    <property type="entry name" value="Repressor_TetR_C"/>
</dbReference>
<dbReference type="InterPro" id="IPR036271">
    <property type="entry name" value="Tet_transcr_reg_TetR-rel_C_sf"/>
</dbReference>
<dbReference type="EMBL" id="JAAAHS010000514">
    <property type="protein sequence ID" value="NBE56536.1"/>
    <property type="molecule type" value="Genomic_DNA"/>
</dbReference>
<gene>
    <name evidence="6" type="ORF">GUY60_34925</name>
</gene>
<dbReference type="InterPro" id="IPR050109">
    <property type="entry name" value="HTH-type_TetR-like_transc_reg"/>
</dbReference>
<comment type="caution">
    <text evidence="6">The sequence shown here is derived from an EMBL/GenBank/DDBJ whole genome shotgun (WGS) entry which is preliminary data.</text>
</comment>
<protein>
    <submittedName>
        <fullName evidence="6">TetR family transcriptional regulator</fullName>
    </submittedName>
</protein>
<dbReference type="GO" id="GO:0045892">
    <property type="term" value="P:negative regulation of DNA-templated transcription"/>
    <property type="evidence" value="ECO:0007669"/>
    <property type="project" value="InterPro"/>
</dbReference>
<dbReference type="PANTHER" id="PTHR30055:SF151">
    <property type="entry name" value="TRANSCRIPTIONAL REGULATORY PROTEIN"/>
    <property type="match status" value="1"/>
</dbReference>
<reference evidence="6" key="1">
    <citation type="submission" date="2020-01" db="EMBL/GenBank/DDBJ databases">
        <title>Whole-genome analyses of novel actinobacteria.</title>
        <authorList>
            <person name="Sahin N."/>
        </authorList>
    </citation>
    <scope>NUCLEOTIDE SEQUENCE</scope>
    <source>
        <strain evidence="6">YC537</strain>
    </source>
</reference>
<feature type="DNA-binding region" description="H-T-H motif" evidence="4">
    <location>
        <begin position="60"/>
        <end position="79"/>
    </location>
</feature>
<keyword evidence="2 4" id="KW-0238">DNA-binding</keyword>
<dbReference type="Gene3D" id="1.10.10.60">
    <property type="entry name" value="Homeodomain-like"/>
    <property type="match status" value="1"/>
</dbReference>
<dbReference type="InterPro" id="IPR001647">
    <property type="entry name" value="HTH_TetR"/>
</dbReference>
<accession>A0A964UXU2</accession>
<dbReference type="RefSeq" id="WP_161705304.1">
    <property type="nucleotide sequence ID" value="NZ_JAAAHS010000514.1"/>
</dbReference>
<keyword evidence="1" id="KW-0805">Transcription regulation</keyword>
<evidence type="ECO:0000313" key="7">
    <source>
        <dbReference type="Proteomes" id="UP000598297"/>
    </source>
</evidence>
<name>A0A964UXU2_9ACTN</name>
<evidence type="ECO:0000256" key="1">
    <source>
        <dbReference type="ARBA" id="ARBA00023015"/>
    </source>
</evidence>
<keyword evidence="3" id="KW-0804">Transcription</keyword>
<dbReference type="GO" id="GO:0003700">
    <property type="term" value="F:DNA-binding transcription factor activity"/>
    <property type="evidence" value="ECO:0007669"/>
    <property type="project" value="TreeGrafter"/>
</dbReference>